<dbReference type="PROSITE" id="PS50003">
    <property type="entry name" value="PH_DOMAIN"/>
    <property type="match status" value="1"/>
</dbReference>
<dbReference type="EMBL" id="DAKRPA010000120">
    <property type="protein sequence ID" value="DAZ97956.1"/>
    <property type="molecule type" value="Genomic_DNA"/>
</dbReference>
<proteinExistence type="predicted"/>
<dbReference type="Pfam" id="PF00169">
    <property type="entry name" value="PH"/>
    <property type="match status" value="2"/>
</dbReference>
<dbReference type="PANTHER" id="PTHR14336:SF15">
    <property type="entry name" value="DUAL ADAPTER FOR PHOSPHOTYROSINE AND 3-PHOSPHOTYROSINE AND 3-PHOSPHOINOSITIDE"/>
    <property type="match status" value="1"/>
</dbReference>
<dbReference type="Proteomes" id="UP001146120">
    <property type="component" value="Unassembled WGS sequence"/>
</dbReference>
<dbReference type="SMART" id="SM00233">
    <property type="entry name" value="PH"/>
    <property type="match status" value="2"/>
</dbReference>
<comment type="caution">
    <text evidence="3">The sequence shown here is derived from an EMBL/GenBank/DDBJ whole genome shotgun (WGS) entry which is preliminary data.</text>
</comment>
<dbReference type="PANTHER" id="PTHR14336">
    <property type="entry name" value="TANDEM PH DOMAIN CONTAINING PROTEIN"/>
    <property type="match status" value="1"/>
</dbReference>
<keyword evidence="4" id="KW-1185">Reference proteome</keyword>
<feature type="region of interest" description="Disordered" evidence="1">
    <location>
        <begin position="207"/>
        <end position="297"/>
    </location>
</feature>
<dbReference type="InterPro" id="IPR051707">
    <property type="entry name" value="PI-Interact_SigTrans_Reg"/>
</dbReference>
<gene>
    <name evidence="3" type="ORF">N0F65_006381</name>
</gene>
<dbReference type="InterPro" id="IPR001849">
    <property type="entry name" value="PH_domain"/>
</dbReference>
<dbReference type="Gene3D" id="2.30.29.30">
    <property type="entry name" value="Pleckstrin-homology domain (PH domain)/Phosphotyrosine-binding domain (PTB)"/>
    <property type="match status" value="2"/>
</dbReference>
<dbReference type="SUPFAM" id="SSF50729">
    <property type="entry name" value="PH domain-like"/>
    <property type="match status" value="2"/>
</dbReference>
<accession>A0AAV2YXC7</accession>
<protein>
    <recommendedName>
        <fullName evidence="2">PH domain-containing protein</fullName>
    </recommendedName>
</protein>
<reference evidence="3" key="2">
    <citation type="journal article" date="2023" name="Microbiol Resour">
        <title>Decontamination and Annotation of the Draft Genome Sequence of the Oomycete Lagenidium giganteum ARSEF 373.</title>
        <authorList>
            <person name="Morgan W.R."/>
            <person name="Tartar A."/>
        </authorList>
    </citation>
    <scope>NUCLEOTIDE SEQUENCE</scope>
    <source>
        <strain evidence="3">ARSEF 373</strain>
    </source>
</reference>
<organism evidence="3 4">
    <name type="scientific">Lagenidium giganteum</name>
    <dbReference type="NCBI Taxonomy" id="4803"/>
    <lineage>
        <taxon>Eukaryota</taxon>
        <taxon>Sar</taxon>
        <taxon>Stramenopiles</taxon>
        <taxon>Oomycota</taxon>
        <taxon>Peronosporomycetes</taxon>
        <taxon>Pythiales</taxon>
        <taxon>Pythiaceae</taxon>
    </lineage>
</organism>
<evidence type="ECO:0000313" key="4">
    <source>
        <dbReference type="Proteomes" id="UP001146120"/>
    </source>
</evidence>
<sequence>MPRDDAVTYAGWVYKEGSVVKSWKKRFLVVKRTELAYYKNTSQGDRAQLLGAMRVASIERAPDITNGLLIYSAEGRALKLFTDTADECEKCYRAISMYCAGNQRAASSNGHGSHDGGFTVNKAGWLNKEGQTFKTWKKRYFVLNQNMISYSAGIGSEALGQGRVLGARRDGSRALTLVVTLEGGRELRIEGRSESDIDGWHTALRSGIQQSHAQRTSESHAAHAPPQYNQAPPSRPSARDLAPPVPQPAYQARPQHNRSPEKPKQARPQLQPLQVPEPAVVNTESTSADDDSPRENQEAGITSFRRHIMLEMNVENPRFVEFDQEKDKPTKPFSPKAPGEDTIRKMRYELRAQEEDGVGPVPVDTETVRRLNLAEQLLEEKARMKKTAAMNGISEDGPIAARQASFHAGNGNGGMAAPCCCVVM</sequence>
<dbReference type="AlphaFoldDB" id="A0AAV2YXC7"/>
<feature type="domain" description="PH" evidence="2">
    <location>
        <begin position="6"/>
        <end position="209"/>
    </location>
</feature>
<dbReference type="CDD" id="cd00821">
    <property type="entry name" value="PH"/>
    <property type="match status" value="1"/>
</dbReference>
<evidence type="ECO:0000259" key="2">
    <source>
        <dbReference type="PROSITE" id="PS50003"/>
    </source>
</evidence>
<dbReference type="InterPro" id="IPR011993">
    <property type="entry name" value="PH-like_dom_sf"/>
</dbReference>
<evidence type="ECO:0000313" key="3">
    <source>
        <dbReference type="EMBL" id="DAZ97956.1"/>
    </source>
</evidence>
<reference evidence="3" key="1">
    <citation type="submission" date="2022-11" db="EMBL/GenBank/DDBJ databases">
        <authorList>
            <person name="Morgan W.R."/>
            <person name="Tartar A."/>
        </authorList>
    </citation>
    <scope>NUCLEOTIDE SEQUENCE</scope>
    <source>
        <strain evidence="3">ARSEF 373</strain>
    </source>
</reference>
<evidence type="ECO:0000256" key="1">
    <source>
        <dbReference type="SAM" id="MobiDB-lite"/>
    </source>
</evidence>
<name>A0AAV2YXC7_9STRA</name>